<evidence type="ECO:0000313" key="2">
    <source>
        <dbReference type="Proteomes" id="UP000822476"/>
    </source>
</evidence>
<proteinExistence type="predicted"/>
<accession>A0A8S9YJM8</accession>
<sequence length="127" mass="14462">MMHELVMDFCMSLERLHDFRCGMLVGNDGKIKVEISQWDLLPLLDPSHTCASYRQIMWFLSPFQPVVLLEGTMQTQIVRASETHEVEIETQHSKTGVITFSQIEVTINVEDILADSTGNLQNVLRSP</sequence>
<protein>
    <submittedName>
        <fullName evidence="1">Uncharacterized protein</fullName>
    </submittedName>
</protein>
<gene>
    <name evidence="1" type="ORF">EG68_12559</name>
</gene>
<name>A0A8S9YJM8_9TREM</name>
<reference evidence="1" key="1">
    <citation type="submission" date="2019-07" db="EMBL/GenBank/DDBJ databases">
        <title>Annotation for the trematode Paragonimus miyazaki's.</title>
        <authorList>
            <person name="Choi Y.-J."/>
        </authorList>
    </citation>
    <scope>NUCLEOTIDE SEQUENCE</scope>
    <source>
        <strain evidence="1">Japan</strain>
    </source>
</reference>
<keyword evidence="2" id="KW-1185">Reference proteome</keyword>
<dbReference type="AlphaFoldDB" id="A0A8S9YJM8"/>
<evidence type="ECO:0000313" key="1">
    <source>
        <dbReference type="EMBL" id="KAF7234055.1"/>
    </source>
</evidence>
<organism evidence="1 2">
    <name type="scientific">Paragonimus skrjabini miyazakii</name>
    <dbReference type="NCBI Taxonomy" id="59628"/>
    <lineage>
        <taxon>Eukaryota</taxon>
        <taxon>Metazoa</taxon>
        <taxon>Spiralia</taxon>
        <taxon>Lophotrochozoa</taxon>
        <taxon>Platyhelminthes</taxon>
        <taxon>Trematoda</taxon>
        <taxon>Digenea</taxon>
        <taxon>Plagiorchiida</taxon>
        <taxon>Troglotremata</taxon>
        <taxon>Troglotrematidae</taxon>
        <taxon>Paragonimus</taxon>
    </lineage>
</organism>
<dbReference type="Proteomes" id="UP000822476">
    <property type="component" value="Unassembled WGS sequence"/>
</dbReference>
<dbReference type="EMBL" id="JTDE01014554">
    <property type="protein sequence ID" value="KAF7234055.1"/>
    <property type="molecule type" value="Genomic_DNA"/>
</dbReference>
<comment type="caution">
    <text evidence="1">The sequence shown here is derived from an EMBL/GenBank/DDBJ whole genome shotgun (WGS) entry which is preliminary data.</text>
</comment>